<evidence type="ECO:0000313" key="1">
    <source>
        <dbReference type="EMBL" id="VDK84920.1"/>
    </source>
</evidence>
<dbReference type="EMBL" id="UYRX01000647">
    <property type="protein sequence ID" value="VDK84920.1"/>
    <property type="molecule type" value="Genomic_DNA"/>
</dbReference>
<protein>
    <submittedName>
        <fullName evidence="1">Uncharacterized protein</fullName>
    </submittedName>
</protein>
<proteinExistence type="predicted"/>
<name>A0A3P6U1E3_LITSI</name>
<sequence>MWKLAKIEEIHKGKDGWIGTELIQMLNGKANRSTSKHPLSHGTYEARLSGLFPKQLSGTNSTSNQKCYEQKITQQKNSQPFPPEGSNGFGRECREFENIINR</sequence>
<dbReference type="AlphaFoldDB" id="A0A3P6U1E3"/>
<dbReference type="Proteomes" id="UP000277928">
    <property type="component" value="Unassembled WGS sequence"/>
</dbReference>
<accession>A0A3P6U1E3</accession>
<reference evidence="1 2" key="1">
    <citation type="submission" date="2018-08" db="EMBL/GenBank/DDBJ databases">
        <authorList>
            <person name="Laetsch R D."/>
            <person name="Stevens L."/>
            <person name="Kumar S."/>
            <person name="Blaxter L. M."/>
        </authorList>
    </citation>
    <scope>NUCLEOTIDE SEQUENCE [LARGE SCALE GENOMIC DNA]</scope>
</reference>
<evidence type="ECO:0000313" key="2">
    <source>
        <dbReference type="Proteomes" id="UP000277928"/>
    </source>
</evidence>
<keyword evidence="2" id="KW-1185">Reference proteome</keyword>
<organism evidence="1 2">
    <name type="scientific">Litomosoides sigmodontis</name>
    <name type="common">Filarial nematode worm</name>
    <dbReference type="NCBI Taxonomy" id="42156"/>
    <lineage>
        <taxon>Eukaryota</taxon>
        <taxon>Metazoa</taxon>
        <taxon>Ecdysozoa</taxon>
        <taxon>Nematoda</taxon>
        <taxon>Chromadorea</taxon>
        <taxon>Rhabditida</taxon>
        <taxon>Spirurina</taxon>
        <taxon>Spiruromorpha</taxon>
        <taxon>Filarioidea</taxon>
        <taxon>Onchocercidae</taxon>
        <taxon>Litomosoides</taxon>
    </lineage>
</organism>
<gene>
    <name evidence="1" type="ORF">NLS_LOCUS6873</name>
</gene>